<dbReference type="AlphaFoldDB" id="A0AAW3YWP7"/>
<organism evidence="2">
    <name type="scientific">Xenorhabdus szentirmaii</name>
    <dbReference type="NCBI Taxonomy" id="290112"/>
    <lineage>
        <taxon>Bacteria</taxon>
        <taxon>Pseudomonadati</taxon>
        <taxon>Pseudomonadota</taxon>
        <taxon>Gammaproteobacteria</taxon>
        <taxon>Enterobacterales</taxon>
        <taxon>Morganellaceae</taxon>
        <taxon>Xenorhabdus</taxon>
    </lineage>
</organism>
<dbReference type="RefSeq" id="WP_323869182.1">
    <property type="nucleotide sequence ID" value="NZ_JACXBF010000291.1"/>
</dbReference>
<dbReference type="EMBL" id="JACXBF010000291">
    <property type="protein sequence ID" value="MBD2801414.1"/>
    <property type="molecule type" value="Genomic_DNA"/>
</dbReference>
<keyword evidence="2" id="KW-0645">Protease</keyword>
<feature type="chain" id="PRO_5043475798" evidence="1">
    <location>
        <begin position="24"/>
        <end position="64"/>
    </location>
</feature>
<comment type="caution">
    <text evidence="2">The sequence shown here is derived from an EMBL/GenBank/DDBJ whole genome shotgun (WGS) entry which is preliminary data.</text>
</comment>
<sequence>MKKFIMIAVLLFGLCSGSVTSFASELSKKDDYLIMFRDKIDENLIEKQGGEVKETYSNLPIVKA</sequence>
<keyword evidence="2" id="KW-0378">Hydrolase</keyword>
<name>A0AAW3YWP7_9GAMM</name>
<dbReference type="InterPro" id="IPR037045">
    <property type="entry name" value="S8pro/Inhibitor_I9_sf"/>
</dbReference>
<feature type="non-terminal residue" evidence="2">
    <location>
        <position position="64"/>
    </location>
</feature>
<evidence type="ECO:0000313" key="2">
    <source>
        <dbReference type="EMBL" id="MBD2801414.1"/>
    </source>
</evidence>
<gene>
    <name evidence="2" type="ORF">ID854_13340</name>
</gene>
<feature type="signal peptide" evidence="1">
    <location>
        <begin position="1"/>
        <end position="23"/>
    </location>
</feature>
<accession>A0AAW3YWP7</accession>
<reference evidence="2" key="2">
    <citation type="journal article" date="2024" name="Toxins">
        <title>Genome Sequence Analysis of Native Xenorhabdus Strains Isolated from Entomopathogenic Nematodes in Argentina.</title>
        <authorList>
            <person name="Palma L."/>
            <person name="Frizzo L."/>
            <person name="Kaiser S."/>
            <person name="Berry C."/>
            <person name="Caballero P."/>
            <person name="Bode H.B."/>
            <person name="Del Valle E.E."/>
        </authorList>
    </citation>
    <scope>NUCLEOTIDE SEQUENCE</scope>
    <source>
        <strain evidence="2">M</strain>
    </source>
</reference>
<dbReference type="GO" id="GO:0008233">
    <property type="term" value="F:peptidase activity"/>
    <property type="evidence" value="ECO:0007669"/>
    <property type="project" value="UniProtKB-KW"/>
</dbReference>
<dbReference type="Gene3D" id="3.30.70.80">
    <property type="entry name" value="Peptidase S8 propeptide/proteinase inhibitor I9"/>
    <property type="match status" value="1"/>
</dbReference>
<protein>
    <submittedName>
        <fullName evidence="2">Alkaline serine protease</fullName>
    </submittedName>
</protein>
<evidence type="ECO:0000256" key="1">
    <source>
        <dbReference type="SAM" id="SignalP"/>
    </source>
</evidence>
<reference evidence="2" key="1">
    <citation type="submission" date="2020-09" db="EMBL/GenBank/DDBJ databases">
        <authorList>
            <person name="Palma L."/>
            <person name="Caballero P."/>
            <person name="Berry C."/>
            <person name="Del Valle E."/>
        </authorList>
    </citation>
    <scope>NUCLEOTIDE SEQUENCE</scope>
    <source>
        <strain evidence="2">M</strain>
    </source>
</reference>
<proteinExistence type="predicted"/>
<dbReference type="GO" id="GO:0006508">
    <property type="term" value="P:proteolysis"/>
    <property type="evidence" value="ECO:0007669"/>
    <property type="project" value="UniProtKB-KW"/>
</dbReference>
<dbReference type="Proteomes" id="UP001193920">
    <property type="component" value="Unassembled WGS sequence"/>
</dbReference>
<keyword evidence="1" id="KW-0732">Signal</keyword>